<evidence type="ECO:0000313" key="3">
    <source>
        <dbReference type="EMBL" id="AXB42183.1"/>
    </source>
</evidence>
<dbReference type="EMBL" id="CP015163">
    <property type="protein sequence ID" value="AXB42183.1"/>
    <property type="molecule type" value="Genomic_DNA"/>
</dbReference>
<dbReference type="InterPro" id="IPR050267">
    <property type="entry name" value="Anti-sigma-factor_SerPK"/>
</dbReference>
<dbReference type="PANTHER" id="PTHR35526">
    <property type="entry name" value="ANTI-SIGMA-F FACTOR RSBW-RELATED"/>
    <property type="match status" value="1"/>
</dbReference>
<organism evidence="3 4">
    <name type="scientific">Amycolatopsis albispora</name>
    <dbReference type="NCBI Taxonomy" id="1804986"/>
    <lineage>
        <taxon>Bacteria</taxon>
        <taxon>Bacillati</taxon>
        <taxon>Actinomycetota</taxon>
        <taxon>Actinomycetes</taxon>
        <taxon>Pseudonocardiales</taxon>
        <taxon>Pseudonocardiaceae</taxon>
        <taxon>Amycolatopsis</taxon>
    </lineage>
</organism>
<name>A0A344L2A9_9PSEU</name>
<dbReference type="InterPro" id="IPR003594">
    <property type="entry name" value="HATPase_dom"/>
</dbReference>
<dbReference type="InterPro" id="IPR036890">
    <property type="entry name" value="HATPase_C_sf"/>
</dbReference>
<keyword evidence="1" id="KW-0418">Kinase</keyword>
<dbReference type="Proteomes" id="UP000250434">
    <property type="component" value="Chromosome"/>
</dbReference>
<dbReference type="Pfam" id="PF13581">
    <property type="entry name" value="HATPase_c_2"/>
    <property type="match status" value="1"/>
</dbReference>
<evidence type="ECO:0000256" key="1">
    <source>
        <dbReference type="ARBA" id="ARBA00022527"/>
    </source>
</evidence>
<gene>
    <name evidence="3" type="ORF">A4R43_06255</name>
</gene>
<proteinExistence type="predicted"/>
<dbReference type="RefSeq" id="WP_162788342.1">
    <property type="nucleotide sequence ID" value="NZ_CP015163.1"/>
</dbReference>
<accession>A0A344L2A9</accession>
<sequence>MAEIDLSGQIDALLTEHVELSVPARLEHLPLLRMLAEAVATKEDFDLDSIADFKIAVDEVASWLVHHAEVGASISCRYRLSAGELAVSVAAPTADQAVPETDGFGWHVVKTVTDSASYRVTEQGGRVVTIDLAMAARRERT</sequence>
<dbReference type="GO" id="GO:0004674">
    <property type="term" value="F:protein serine/threonine kinase activity"/>
    <property type="evidence" value="ECO:0007669"/>
    <property type="project" value="UniProtKB-KW"/>
</dbReference>
<keyword evidence="1" id="KW-0808">Transferase</keyword>
<dbReference type="AlphaFoldDB" id="A0A344L2A9"/>
<evidence type="ECO:0000313" key="4">
    <source>
        <dbReference type="Proteomes" id="UP000250434"/>
    </source>
</evidence>
<feature type="domain" description="Histidine kinase/HSP90-like ATPase" evidence="2">
    <location>
        <begin position="22"/>
        <end position="130"/>
    </location>
</feature>
<keyword evidence="4" id="KW-1185">Reference proteome</keyword>
<dbReference type="PANTHER" id="PTHR35526:SF3">
    <property type="entry name" value="ANTI-SIGMA-F FACTOR RSBW"/>
    <property type="match status" value="1"/>
</dbReference>
<evidence type="ECO:0000259" key="2">
    <source>
        <dbReference type="Pfam" id="PF13581"/>
    </source>
</evidence>
<dbReference type="KEGG" id="aab:A4R43_06255"/>
<protein>
    <recommendedName>
        <fullName evidence="2">Histidine kinase/HSP90-like ATPase domain-containing protein</fullName>
    </recommendedName>
</protein>
<keyword evidence="1" id="KW-0723">Serine/threonine-protein kinase</keyword>
<dbReference type="Gene3D" id="3.30.565.10">
    <property type="entry name" value="Histidine kinase-like ATPase, C-terminal domain"/>
    <property type="match status" value="1"/>
</dbReference>
<reference evidence="3 4" key="1">
    <citation type="submission" date="2016-04" db="EMBL/GenBank/DDBJ databases">
        <title>Complete genome sequence and analysis of deep-sea sediment isolate, Amycolatopsis sp. WP1.</title>
        <authorList>
            <person name="Wang H."/>
            <person name="Chen S."/>
            <person name="Wu Q."/>
        </authorList>
    </citation>
    <scope>NUCLEOTIDE SEQUENCE [LARGE SCALE GENOMIC DNA]</scope>
    <source>
        <strain evidence="3 4">WP1</strain>
    </source>
</reference>